<reference evidence="5" key="2">
    <citation type="submission" date="2021-04" db="EMBL/GenBank/DDBJ databases">
        <authorList>
            <person name="Gilroy R."/>
        </authorList>
    </citation>
    <scope>NUCLEOTIDE SEQUENCE</scope>
    <source>
        <strain evidence="5">CHK33-7979</strain>
    </source>
</reference>
<evidence type="ECO:0000313" key="6">
    <source>
        <dbReference type="Proteomes" id="UP000886824"/>
    </source>
</evidence>
<dbReference type="SUPFAM" id="SSF53335">
    <property type="entry name" value="S-adenosyl-L-methionine-dependent methyltransferases"/>
    <property type="match status" value="1"/>
</dbReference>
<dbReference type="EMBL" id="DXCX01000038">
    <property type="protein sequence ID" value="HIY73069.1"/>
    <property type="molecule type" value="Genomic_DNA"/>
</dbReference>
<gene>
    <name evidence="5" type="ORF">H9826_03690</name>
</gene>
<evidence type="ECO:0000256" key="2">
    <source>
        <dbReference type="ARBA" id="ARBA00022679"/>
    </source>
</evidence>
<dbReference type="PANTHER" id="PTHR47313:SF1">
    <property type="entry name" value="RIBOSOMAL RNA LARGE SUBUNIT METHYLTRANSFERASE K_L"/>
    <property type="match status" value="1"/>
</dbReference>
<accession>A0A9D1Z2W0</accession>
<evidence type="ECO:0000256" key="3">
    <source>
        <dbReference type="PROSITE-ProRule" id="PRU00529"/>
    </source>
</evidence>
<dbReference type="InterPro" id="IPR053943">
    <property type="entry name" value="RlmKL-like_Mtase_CS"/>
</dbReference>
<keyword evidence="3" id="KW-0694">RNA-binding</keyword>
<evidence type="ECO:0000259" key="4">
    <source>
        <dbReference type="PROSITE" id="PS51165"/>
    </source>
</evidence>
<evidence type="ECO:0000313" key="5">
    <source>
        <dbReference type="EMBL" id="HIY73069.1"/>
    </source>
</evidence>
<dbReference type="InterPro" id="IPR054170">
    <property type="entry name" value="RlmL_1st"/>
</dbReference>
<dbReference type="CDD" id="cd11715">
    <property type="entry name" value="THUMP_AdoMetMT"/>
    <property type="match status" value="1"/>
</dbReference>
<name>A0A9D1Z2W0_9FIRM</name>
<dbReference type="Pfam" id="PF01170">
    <property type="entry name" value="UPF0020"/>
    <property type="match status" value="1"/>
</dbReference>
<dbReference type="GO" id="GO:0003723">
    <property type="term" value="F:RNA binding"/>
    <property type="evidence" value="ECO:0007669"/>
    <property type="project" value="UniProtKB-UniRule"/>
</dbReference>
<dbReference type="GO" id="GO:0008990">
    <property type="term" value="F:rRNA (guanine-N2-)-methyltransferase activity"/>
    <property type="evidence" value="ECO:0007669"/>
    <property type="project" value="TreeGrafter"/>
</dbReference>
<proteinExistence type="predicted"/>
<dbReference type="Pfam" id="PF02926">
    <property type="entry name" value="THUMP"/>
    <property type="match status" value="1"/>
</dbReference>
<dbReference type="PROSITE" id="PS01261">
    <property type="entry name" value="UPF0020"/>
    <property type="match status" value="1"/>
</dbReference>
<dbReference type="AlphaFoldDB" id="A0A9D1Z2W0"/>
<dbReference type="Pfam" id="PF22020">
    <property type="entry name" value="RlmL_1st"/>
    <property type="match status" value="1"/>
</dbReference>
<dbReference type="InterPro" id="IPR029063">
    <property type="entry name" value="SAM-dependent_MTases_sf"/>
</dbReference>
<organism evidence="5 6">
    <name type="scientific">Candidatus Intestinimonas merdavium</name>
    <dbReference type="NCBI Taxonomy" id="2838622"/>
    <lineage>
        <taxon>Bacteria</taxon>
        <taxon>Bacillati</taxon>
        <taxon>Bacillota</taxon>
        <taxon>Clostridia</taxon>
        <taxon>Eubacteriales</taxon>
        <taxon>Intestinimonas</taxon>
    </lineage>
</organism>
<keyword evidence="1 5" id="KW-0489">Methyltransferase</keyword>
<dbReference type="SMART" id="SM00981">
    <property type="entry name" value="THUMP"/>
    <property type="match status" value="1"/>
</dbReference>
<evidence type="ECO:0000256" key="1">
    <source>
        <dbReference type="ARBA" id="ARBA00022603"/>
    </source>
</evidence>
<dbReference type="InterPro" id="IPR004114">
    <property type="entry name" value="THUMP_dom"/>
</dbReference>
<dbReference type="InterPro" id="IPR002052">
    <property type="entry name" value="DNA_methylase_N6_adenine_CS"/>
</dbReference>
<protein>
    <submittedName>
        <fullName evidence="5">Class I SAM-dependent RNA methyltransferase</fullName>
    </submittedName>
</protein>
<comment type="caution">
    <text evidence="5">The sequence shown here is derived from an EMBL/GenBank/DDBJ whole genome shotgun (WGS) entry which is preliminary data.</text>
</comment>
<feature type="domain" description="THUMP" evidence="4">
    <location>
        <begin position="45"/>
        <end position="155"/>
    </location>
</feature>
<dbReference type="InterPro" id="IPR000241">
    <property type="entry name" value="RlmKL-like_Mtase"/>
</dbReference>
<dbReference type="GO" id="GO:0070043">
    <property type="term" value="F:rRNA (guanine-N7-)-methyltransferase activity"/>
    <property type="evidence" value="ECO:0007669"/>
    <property type="project" value="TreeGrafter"/>
</dbReference>
<sequence>MEHLELAIPTLFGLEGLAADELRRLDLSDVRAENGRVLCAAGLSDIPRVNLNLRTGERVLLLLGSFPAGDFDALFEGVRALPWEDFLPWDAAFPVKGHCLNSALHAVPACQSIVKKAVAARLGTRYGLEHLPETGALYQIQFSIMKDTASLYLDTTGAGLHKRGYRAVGVTAPLRETLAAAMVMLSKYRGRDPLCDPFCGSGTIAIEAALIAKNRAPGLERSFSAQKWGCVPGKAWMAAADEAMDREFDGSYDIWGGDIDPKAVAIARSNAEKAGVEDVVRFEVSDALAFHREEPYGKLVTNPPYGERIMEKKEAEALYQGFGRVFRSLPEGWTLSLLSSHTEFERTFGRTADRKRKLYNGMLKCDLFLYGKRGGHHASKA</sequence>
<reference evidence="5" key="1">
    <citation type="journal article" date="2021" name="PeerJ">
        <title>Extensive microbial diversity within the chicken gut microbiome revealed by metagenomics and culture.</title>
        <authorList>
            <person name="Gilroy R."/>
            <person name="Ravi A."/>
            <person name="Getino M."/>
            <person name="Pursley I."/>
            <person name="Horton D.L."/>
            <person name="Alikhan N.F."/>
            <person name="Baker D."/>
            <person name="Gharbi K."/>
            <person name="Hall N."/>
            <person name="Watson M."/>
            <person name="Adriaenssens E.M."/>
            <person name="Foster-Nyarko E."/>
            <person name="Jarju S."/>
            <person name="Secka A."/>
            <person name="Antonio M."/>
            <person name="Oren A."/>
            <person name="Chaudhuri R.R."/>
            <person name="La Ragione R."/>
            <person name="Hildebrand F."/>
            <person name="Pallen M.J."/>
        </authorList>
    </citation>
    <scope>NUCLEOTIDE SEQUENCE</scope>
    <source>
        <strain evidence="5">CHK33-7979</strain>
    </source>
</reference>
<dbReference type="PROSITE" id="PS00092">
    <property type="entry name" value="N6_MTASE"/>
    <property type="match status" value="1"/>
</dbReference>
<dbReference type="PANTHER" id="PTHR47313">
    <property type="entry name" value="RIBOSOMAL RNA LARGE SUBUNIT METHYLTRANSFERASE K/L"/>
    <property type="match status" value="1"/>
</dbReference>
<dbReference type="Gene3D" id="3.40.50.150">
    <property type="entry name" value="Vaccinia Virus protein VP39"/>
    <property type="match status" value="1"/>
</dbReference>
<dbReference type="Proteomes" id="UP000886824">
    <property type="component" value="Unassembled WGS sequence"/>
</dbReference>
<dbReference type="Gene3D" id="3.30.2130.30">
    <property type="match status" value="1"/>
</dbReference>
<keyword evidence="2" id="KW-0808">Transferase</keyword>
<dbReference type="PROSITE" id="PS51165">
    <property type="entry name" value="THUMP"/>
    <property type="match status" value="1"/>
</dbReference>